<organism evidence="3 4">
    <name type="scientific">Afipia clevelandensis ATCC 49720</name>
    <dbReference type="NCBI Taxonomy" id="883079"/>
    <lineage>
        <taxon>Bacteria</taxon>
        <taxon>Pseudomonadati</taxon>
        <taxon>Pseudomonadota</taxon>
        <taxon>Alphaproteobacteria</taxon>
        <taxon>Hyphomicrobiales</taxon>
        <taxon>Nitrobacteraceae</taxon>
        <taxon>Afipia</taxon>
    </lineage>
</organism>
<dbReference type="EMBL" id="AGWY01000006">
    <property type="protein sequence ID" value="EKS38730.1"/>
    <property type="molecule type" value="Genomic_DNA"/>
</dbReference>
<comment type="caution">
    <text evidence="3">The sequence shown here is derived from an EMBL/GenBank/DDBJ whole genome shotgun (WGS) entry which is preliminary data.</text>
</comment>
<dbReference type="PATRIC" id="fig|883079.3.peg.1218"/>
<dbReference type="GO" id="GO:0016757">
    <property type="term" value="F:glycosyltransferase activity"/>
    <property type="evidence" value="ECO:0007669"/>
    <property type="project" value="InterPro"/>
</dbReference>
<feature type="domain" description="Glycosyl transferase family 1" evidence="2">
    <location>
        <begin position="212"/>
        <end position="325"/>
    </location>
</feature>
<proteinExistence type="predicted"/>
<dbReference type="SUPFAM" id="SSF53756">
    <property type="entry name" value="UDP-Glycosyltransferase/glycogen phosphorylase"/>
    <property type="match status" value="1"/>
</dbReference>
<dbReference type="AlphaFoldDB" id="K8PGS5"/>
<protein>
    <recommendedName>
        <fullName evidence="2">Glycosyl transferase family 1 domain-containing protein</fullName>
    </recommendedName>
</protein>
<dbReference type="PANTHER" id="PTHR46401:SF2">
    <property type="entry name" value="GLYCOSYLTRANSFERASE WBBK-RELATED"/>
    <property type="match status" value="1"/>
</dbReference>
<dbReference type="RefSeq" id="WP_002712065.1">
    <property type="nucleotide sequence ID" value="NZ_KB375281.1"/>
</dbReference>
<evidence type="ECO:0000256" key="1">
    <source>
        <dbReference type="ARBA" id="ARBA00022679"/>
    </source>
</evidence>
<dbReference type="Gene3D" id="3.40.50.2000">
    <property type="entry name" value="Glycogen Phosphorylase B"/>
    <property type="match status" value="1"/>
</dbReference>
<evidence type="ECO:0000313" key="4">
    <source>
        <dbReference type="Proteomes" id="UP000001095"/>
    </source>
</evidence>
<dbReference type="InterPro" id="IPR001296">
    <property type="entry name" value="Glyco_trans_1"/>
</dbReference>
<dbReference type="HOGENOM" id="CLU_009583_27_0_5"/>
<dbReference type="OrthoDB" id="9801609at2"/>
<sequence>MTGVANYTFNIVNSVLELDPDLRFTGFRDLDWRGFGLADAREISRSHDKQGEGDRSGSASLAYLKSRILDVAVRLPGSRAAAAAYRSFRRGRFSTSVGKQSLDLFHAFNFRPLADPGVPMFPVIYDLSTFRHPEFHPRDRVKWLEPLRTFVADAPLVHTISDFSKREIADVFGYPLTRIVVAPPAASALFVPAGREKTQPALDTLDLIYGSYFLAVGTHEPRKNLRTVILAYGRLSSTARMHCPLVLAGGRGWGDLDLPGQTENLIREGSLRFVHGATDPQLRALYEGARLLVSPSLYEGFGMPVVEALACGTPVAHSAGTSMDEISGLVTRRVSALDVEGWTSAFRDALGSDDHSDPTRREARIARAGQFKWEHSARAVIDAYRRIGGFA</sequence>
<keyword evidence="4" id="KW-1185">Reference proteome</keyword>
<evidence type="ECO:0000259" key="2">
    <source>
        <dbReference type="Pfam" id="PF00534"/>
    </source>
</evidence>
<accession>K8PGS5</accession>
<dbReference type="PANTHER" id="PTHR46401">
    <property type="entry name" value="GLYCOSYLTRANSFERASE WBBK-RELATED"/>
    <property type="match status" value="1"/>
</dbReference>
<dbReference type="CDD" id="cd03809">
    <property type="entry name" value="GT4_MtfB-like"/>
    <property type="match status" value="1"/>
</dbReference>
<gene>
    <name evidence="3" type="ORF">HMPREF9696_01199</name>
</gene>
<dbReference type="Proteomes" id="UP000001095">
    <property type="component" value="Unassembled WGS sequence"/>
</dbReference>
<name>K8PGS5_9BRAD</name>
<keyword evidence="1" id="KW-0808">Transferase</keyword>
<dbReference type="Pfam" id="PF00534">
    <property type="entry name" value="Glycos_transf_1"/>
    <property type="match status" value="1"/>
</dbReference>
<dbReference type="GO" id="GO:0009103">
    <property type="term" value="P:lipopolysaccharide biosynthetic process"/>
    <property type="evidence" value="ECO:0007669"/>
    <property type="project" value="TreeGrafter"/>
</dbReference>
<evidence type="ECO:0000313" key="3">
    <source>
        <dbReference type="EMBL" id="EKS38730.1"/>
    </source>
</evidence>
<reference evidence="3 4" key="1">
    <citation type="submission" date="2012-04" db="EMBL/GenBank/DDBJ databases">
        <title>The Genome Sequence of Afipia clevelandensis ATCC 49720.</title>
        <authorList>
            <consortium name="The Broad Institute Genome Sequencing Platform"/>
            <person name="Earl A."/>
            <person name="Ward D."/>
            <person name="Feldgarden M."/>
            <person name="Gevers D."/>
            <person name="Huys G."/>
            <person name="Walker B."/>
            <person name="Young S.K."/>
            <person name="Zeng Q."/>
            <person name="Gargeya S."/>
            <person name="Fitzgerald M."/>
            <person name="Haas B."/>
            <person name="Abouelleil A."/>
            <person name="Alvarado L."/>
            <person name="Arachchi H.M."/>
            <person name="Berlin A."/>
            <person name="Chapman S.B."/>
            <person name="Goldberg J."/>
            <person name="Griggs A."/>
            <person name="Gujja S."/>
            <person name="Hansen M."/>
            <person name="Howarth C."/>
            <person name="Imamovic A."/>
            <person name="Larimer J."/>
            <person name="McCowen C."/>
            <person name="Montmayeur A."/>
            <person name="Murphy C."/>
            <person name="Neiman D."/>
            <person name="Pearson M."/>
            <person name="Priest M."/>
            <person name="Roberts A."/>
            <person name="Saif S."/>
            <person name="Shea T."/>
            <person name="Sisk P."/>
            <person name="Sykes S."/>
            <person name="Wortman J."/>
            <person name="Nusbaum C."/>
            <person name="Birren B."/>
        </authorList>
    </citation>
    <scope>NUCLEOTIDE SEQUENCE [LARGE SCALE GENOMIC DNA]</scope>
    <source>
        <strain evidence="3 4">ATCC 49720</strain>
    </source>
</reference>